<dbReference type="NCBIfam" id="TIGR04183">
    <property type="entry name" value="Por_Secre_tail"/>
    <property type="match status" value="1"/>
</dbReference>
<dbReference type="SUPFAM" id="SSF49899">
    <property type="entry name" value="Concanavalin A-like lectins/glucanases"/>
    <property type="match status" value="2"/>
</dbReference>
<evidence type="ECO:0000256" key="3">
    <source>
        <dbReference type="ARBA" id="ARBA00022729"/>
    </source>
</evidence>
<keyword evidence="8" id="KW-1133">Transmembrane helix</keyword>
<protein>
    <submittedName>
        <fullName evidence="11">T9SS type A sorting domain-containing protein</fullName>
    </submittedName>
</protein>
<gene>
    <name evidence="11" type="ORF">IFO69_12260</name>
</gene>
<keyword evidence="8" id="KW-0812">Transmembrane</keyword>
<dbReference type="RefSeq" id="WP_192010385.1">
    <property type="nucleotide sequence ID" value="NZ_JACYTQ010000003.1"/>
</dbReference>
<dbReference type="InterPro" id="IPR006558">
    <property type="entry name" value="LamG-like"/>
</dbReference>
<feature type="transmembrane region" description="Helical" evidence="8">
    <location>
        <begin position="12"/>
        <end position="28"/>
    </location>
</feature>
<dbReference type="InterPro" id="IPR001956">
    <property type="entry name" value="CBM3"/>
</dbReference>
<comment type="caution">
    <text evidence="11">The sequence shown here is derived from an EMBL/GenBank/DDBJ whole genome shotgun (WGS) entry which is preliminary data.</text>
</comment>
<evidence type="ECO:0000313" key="12">
    <source>
        <dbReference type="Proteomes" id="UP000647133"/>
    </source>
</evidence>
<dbReference type="InterPro" id="IPR003961">
    <property type="entry name" value="FN3_dom"/>
</dbReference>
<evidence type="ECO:0000256" key="4">
    <source>
        <dbReference type="ARBA" id="ARBA00023157"/>
    </source>
</evidence>
<keyword evidence="6" id="KW-0966">Cell projection</keyword>
<dbReference type="InterPro" id="IPR052063">
    <property type="entry name" value="Polysaccharide_Lyase_1"/>
</dbReference>
<dbReference type="InterPro" id="IPR026444">
    <property type="entry name" value="Secre_tail"/>
</dbReference>
<feature type="domain" description="Fibronectin type-III" evidence="9">
    <location>
        <begin position="442"/>
        <end position="531"/>
    </location>
</feature>
<keyword evidence="3" id="KW-0732">Signal</keyword>
<reference evidence="11 12" key="1">
    <citation type="submission" date="2020-09" db="EMBL/GenBank/DDBJ databases">
        <title>Echinicola sp. CAU 1574 isolated from sand of Sido Beach.</title>
        <authorList>
            <person name="Kim W."/>
        </authorList>
    </citation>
    <scope>NUCLEOTIDE SEQUENCE [LARGE SCALE GENOMIC DNA]</scope>
    <source>
        <strain evidence="11 12">CAU 1574</strain>
    </source>
</reference>
<evidence type="ECO:0000259" key="10">
    <source>
        <dbReference type="PROSITE" id="PS51172"/>
    </source>
</evidence>
<dbReference type="CDD" id="cd00110">
    <property type="entry name" value="LamG"/>
    <property type="match status" value="1"/>
</dbReference>
<dbReference type="Pfam" id="PF18962">
    <property type="entry name" value="Por_Secre_tail"/>
    <property type="match status" value="1"/>
</dbReference>
<organism evidence="11 12">
    <name type="scientific">Echinicola arenosa</name>
    <dbReference type="NCBI Taxonomy" id="2774144"/>
    <lineage>
        <taxon>Bacteria</taxon>
        <taxon>Pseudomonadati</taxon>
        <taxon>Bacteroidota</taxon>
        <taxon>Cytophagia</taxon>
        <taxon>Cytophagales</taxon>
        <taxon>Cyclobacteriaceae</taxon>
        <taxon>Echinicola</taxon>
    </lineage>
</organism>
<evidence type="ECO:0000256" key="2">
    <source>
        <dbReference type="ARBA" id="ARBA00022723"/>
    </source>
</evidence>
<keyword evidence="12" id="KW-1185">Reference proteome</keyword>
<dbReference type="SMART" id="SM01067">
    <property type="entry name" value="CBM_3"/>
    <property type="match status" value="2"/>
</dbReference>
<dbReference type="SUPFAM" id="SSF51126">
    <property type="entry name" value="Pectin lyase-like"/>
    <property type="match status" value="1"/>
</dbReference>
<dbReference type="Pfam" id="PF00942">
    <property type="entry name" value="CBM_3"/>
    <property type="match status" value="2"/>
</dbReference>
<keyword evidence="8" id="KW-0472">Membrane</keyword>
<dbReference type="PANTHER" id="PTHR42970:SF1">
    <property type="entry name" value="PECTATE LYASE C-RELATED"/>
    <property type="match status" value="1"/>
</dbReference>
<dbReference type="InterPro" id="IPR001791">
    <property type="entry name" value="Laminin_G"/>
</dbReference>
<dbReference type="Gene3D" id="2.60.40.710">
    <property type="entry name" value="Endoglucanase-like"/>
    <property type="match status" value="2"/>
</dbReference>
<dbReference type="Gene3D" id="2.60.120.200">
    <property type="match status" value="2"/>
</dbReference>
<evidence type="ECO:0000256" key="8">
    <source>
        <dbReference type="SAM" id="Phobius"/>
    </source>
</evidence>
<dbReference type="Pfam" id="PF13385">
    <property type="entry name" value="Laminin_G_3"/>
    <property type="match status" value="2"/>
</dbReference>
<dbReference type="InterPro" id="IPR036966">
    <property type="entry name" value="CBM3_sf"/>
</dbReference>
<dbReference type="CDD" id="cd00063">
    <property type="entry name" value="FN3"/>
    <property type="match status" value="1"/>
</dbReference>
<dbReference type="InterPro" id="IPR013320">
    <property type="entry name" value="ConA-like_dom_sf"/>
</dbReference>
<dbReference type="PROSITE" id="PS50853">
    <property type="entry name" value="FN3"/>
    <property type="match status" value="1"/>
</dbReference>
<keyword evidence="2" id="KW-0479">Metal-binding</keyword>
<proteinExistence type="predicted"/>
<feature type="domain" description="CBM3" evidence="10">
    <location>
        <begin position="1319"/>
        <end position="1471"/>
    </location>
</feature>
<dbReference type="InterPro" id="IPR008965">
    <property type="entry name" value="CBM2/CBM3_carb-bd_dom_sf"/>
</dbReference>
<dbReference type="InterPro" id="IPR011050">
    <property type="entry name" value="Pectin_lyase_fold/virulence"/>
</dbReference>
<evidence type="ECO:0000313" key="11">
    <source>
        <dbReference type="EMBL" id="MBD8489520.1"/>
    </source>
</evidence>
<dbReference type="SMART" id="SM00560">
    <property type="entry name" value="LamGL"/>
    <property type="match status" value="2"/>
</dbReference>
<keyword evidence="4" id="KW-1015">Disulfide bond</keyword>
<dbReference type="SMART" id="SM00282">
    <property type="entry name" value="LamG"/>
    <property type="match status" value="1"/>
</dbReference>
<dbReference type="InterPro" id="IPR013783">
    <property type="entry name" value="Ig-like_fold"/>
</dbReference>
<feature type="region of interest" description="Disordered" evidence="7">
    <location>
        <begin position="371"/>
        <end position="392"/>
    </location>
</feature>
<dbReference type="SUPFAM" id="SSF49265">
    <property type="entry name" value="Fibronectin type III"/>
    <property type="match status" value="2"/>
</dbReference>
<dbReference type="EMBL" id="JACYTQ010000003">
    <property type="protein sequence ID" value="MBD8489520.1"/>
    <property type="molecule type" value="Genomic_DNA"/>
</dbReference>
<dbReference type="SUPFAM" id="SSF49384">
    <property type="entry name" value="Carbohydrate-binding domain"/>
    <property type="match status" value="2"/>
</dbReference>
<evidence type="ECO:0000259" key="9">
    <source>
        <dbReference type="PROSITE" id="PS50853"/>
    </source>
</evidence>
<keyword evidence="5" id="KW-0325">Glycoprotein</keyword>
<evidence type="ECO:0000256" key="5">
    <source>
        <dbReference type="ARBA" id="ARBA00023180"/>
    </source>
</evidence>
<accession>A0ABR9ALD1</accession>
<dbReference type="Gene3D" id="2.160.20.10">
    <property type="entry name" value="Single-stranded right-handed beta-helix, Pectin lyase-like"/>
    <property type="match status" value="1"/>
</dbReference>
<dbReference type="InterPro" id="IPR036116">
    <property type="entry name" value="FN3_sf"/>
</dbReference>
<sequence>MIFTFIHQVKKVGLAYFLTFLLTGFIIHQNTAQTLAFPGAEGVGRFSEGGRNGAVYIVTNLNDSGPGSFRDAVSQPNRIVVFEVGGIIQTESRIIVARNVTIAGQTAPGDGVVIYGDGITFTQASNSIVRYLRVRMGRYGTSGADAMTMTDNANNLIFDHVSASWGRDETFSITGHADSITIQNSIISQGLETHSCGGLMEPSGVVSLFRNLYIDNNTRNPKVKNRNQFVNNVVYNWGRGGGYIMGGSSAESRVNIVNNYYIDGPSTSIRPFSRGTESFIPYVEGNYHDGNLNGMLDGSLVERSAYDGITTFADSPYGYDFPEQVMTAQESYAYVLENVGANYPRRDQVDEFLMTELTSLGLEGKLISNERELPTGGPGQVFGAPAKTDSDRDGIPDDWETANGLDPSDASDAMQIGVDGYTNIEHYINGILEQSPEDFLRPISALSFDDVSPYSVVLDWVNNDSRYEGIVLERAIGSGDFIVLDSLAGNPSELLIEGLSPNTNYRFRLKPFGGILTAVPSEALNVKTIPVPSAPAETILNYPKDGFGFADTTSLELRWTGSENTDFYLLYKGNNPENLELIDSLTTNEYQLTDLMSDQTYFWKVDAGNELGLTEGAVWSFTTRPYIARGLVGAWLMDHEEGTLVADSSTFIHDGEINELNDFSWAEGKVNNALDFNNAENPSHVFVPHADQLYFDEHSFAISMWLKSSNPTSQSYLIHKGTFSANATTGGTGQWYGIEIKDGNLRFAVDDNEDKTELSTTADPIFSGEWTHLVAIRDRQEGVLKVYINGEKVNETNDRTKNSIGQLEPIILGNSNGFGTPFRGYIDEVKLFNKRLTDQEVLELFHTLPTPIKAFSPSLTEGQVLEGYGDTVTVSWKGGVNTTSYQIYLGEESTALELIGSTSVNEPNFELLSLAANKTYFWRVDALGPKGTTTGDVWSFKAAAPASLVGHWKMDEQTGTLVEDYSDYKQDAMAQGFAGTDRVVGKFGQAYQFDSPSSTASINVPNADHLLFDETSFTISLWVKIPEDTYRYNNNMDSYLIHKGSFADNWYGIQLRDGNLTFAIDDDRTKTSITTSVSNSSSHPLFTDEWVHLVAIRDKENKKLKFYLNGEQTAETNYFTGKTGKASPVRLGNSDENKPFRDRMDDVRLYNYALKPAEIEALFHAYPKLEVVYKNGDIDQLQDNQIRPNFKLVNKDTLAVDLQDITARYWFTPENSTSIQTRLDYAALGSNQVNMNYVALSEPRTGAFGYVEYTFQAESMLGLGADSGEIKAGIFDNDWSDFDEYNDHSMMEAGDFTINPHITLYQGESLIWGNEPQPEAPERKAKVYLKHHSSSHNTLKKSFNLVNDGNVPLEYEGLSFRYWFTKDGEGTLGLKVDYAALGKQNIQGTFMEVSGDHEGADHYLSLQIDESIDKLPPLSETGQISIRITKSNWADFVMENDYSNSSETDWVLEDHVTVYYYGKLIFGEEPSVGSNDQMGNRMLVDENYEEVENINERVLIKVFPNPSKGMIKLYLPSDVSEPVDVSIYDVNGLKKIQKSIDESVSTWDISEYSSGIYFMYVNIKGERIVHKIIKN</sequence>
<dbReference type="SMART" id="SM00060">
    <property type="entry name" value="FN3"/>
    <property type="match status" value="3"/>
</dbReference>
<evidence type="ECO:0000256" key="7">
    <source>
        <dbReference type="SAM" id="MobiDB-lite"/>
    </source>
</evidence>
<dbReference type="InterPro" id="IPR012334">
    <property type="entry name" value="Pectin_lyas_fold"/>
</dbReference>
<dbReference type="Proteomes" id="UP000647133">
    <property type="component" value="Unassembled WGS sequence"/>
</dbReference>
<dbReference type="PROSITE" id="PS51172">
    <property type="entry name" value="CBM3"/>
    <property type="match status" value="2"/>
</dbReference>
<comment type="subcellular location">
    <subcellularLocation>
        <location evidence="1">Cell projection</location>
    </subcellularLocation>
</comment>
<evidence type="ECO:0000256" key="1">
    <source>
        <dbReference type="ARBA" id="ARBA00004316"/>
    </source>
</evidence>
<dbReference type="Gene3D" id="2.60.40.10">
    <property type="entry name" value="Immunoglobulins"/>
    <property type="match status" value="3"/>
</dbReference>
<name>A0ABR9ALD1_9BACT</name>
<evidence type="ECO:0000256" key="6">
    <source>
        <dbReference type="ARBA" id="ARBA00023273"/>
    </source>
</evidence>
<feature type="domain" description="CBM3" evidence="10">
    <location>
        <begin position="1166"/>
        <end position="1317"/>
    </location>
</feature>
<dbReference type="PANTHER" id="PTHR42970">
    <property type="entry name" value="PECTATE LYASE C-RELATED"/>
    <property type="match status" value="1"/>
</dbReference>